<dbReference type="Gene3D" id="3.40.50.10890">
    <property type="match status" value="1"/>
</dbReference>
<comment type="caution">
    <text evidence="2">The sequence shown here is derived from an EMBL/GenBank/DDBJ whole genome shotgun (WGS) entry which is preliminary data.</text>
</comment>
<dbReference type="PANTHER" id="PTHR11203">
    <property type="entry name" value="CLEAVAGE AND POLYADENYLATION SPECIFICITY FACTOR FAMILY MEMBER"/>
    <property type="match status" value="1"/>
</dbReference>
<protein>
    <submittedName>
        <fullName evidence="2">Metallo-beta-lactamase superfamily protein</fullName>
    </submittedName>
</protein>
<organism evidence="2 3">
    <name type="scientific">Brucella thiophenivorans</name>
    <dbReference type="NCBI Taxonomy" id="571255"/>
    <lineage>
        <taxon>Bacteria</taxon>
        <taxon>Pseudomonadati</taxon>
        <taxon>Pseudomonadota</taxon>
        <taxon>Alphaproteobacteria</taxon>
        <taxon>Hyphomicrobiales</taxon>
        <taxon>Brucellaceae</taxon>
        <taxon>Brucella/Ochrobactrum group</taxon>
        <taxon>Brucella</taxon>
    </lineage>
</organism>
<name>A0A256FJY7_9HYPH</name>
<gene>
    <name evidence="2" type="ORF">CEV31_2851</name>
</gene>
<dbReference type="SUPFAM" id="SSF56281">
    <property type="entry name" value="Metallo-hydrolase/oxidoreductase"/>
    <property type="match status" value="1"/>
</dbReference>
<dbReference type="SMART" id="SM00849">
    <property type="entry name" value="Lactamase_B"/>
    <property type="match status" value="1"/>
</dbReference>
<dbReference type="RefSeq" id="WP_094507753.1">
    <property type="nucleotide sequence ID" value="NZ_JBHEEK010000011.1"/>
</dbReference>
<keyword evidence="3" id="KW-1185">Reference proteome</keyword>
<dbReference type="InterPro" id="IPR001279">
    <property type="entry name" value="Metallo-B-lactamas"/>
</dbReference>
<dbReference type="EMBL" id="NNRJ01000051">
    <property type="protein sequence ID" value="OYR15080.1"/>
    <property type="molecule type" value="Genomic_DNA"/>
</dbReference>
<accession>A0A256FJY7</accession>
<dbReference type="PANTHER" id="PTHR11203:SF37">
    <property type="entry name" value="INTEGRATOR COMPLEX SUBUNIT 11"/>
    <property type="match status" value="1"/>
</dbReference>
<dbReference type="GO" id="GO:0004521">
    <property type="term" value="F:RNA endonuclease activity"/>
    <property type="evidence" value="ECO:0007669"/>
    <property type="project" value="TreeGrafter"/>
</dbReference>
<dbReference type="InterPro" id="IPR036866">
    <property type="entry name" value="RibonucZ/Hydroxyglut_hydro"/>
</dbReference>
<proteinExistence type="predicted"/>
<evidence type="ECO:0000313" key="2">
    <source>
        <dbReference type="EMBL" id="OYR15080.1"/>
    </source>
</evidence>
<dbReference type="Gene3D" id="3.60.15.10">
    <property type="entry name" value="Ribonuclease Z/Hydroxyacylglutathione hydrolase-like"/>
    <property type="match status" value="2"/>
</dbReference>
<sequence>MARLTAISGLGGKLPAAFLLEVSGKRLLLDLGEGPEQGIFPDISEIGIVDAICLSHSHIDHVGALHLAKEVGNPPIYATDATFVQIGIDPLTDPRCRVLPERGQALIETVPVTVGRCGHAPGGVWFHFAADGGILYTGDWSLESLLLWFDMPPCADLIVTDASYGDRQKSLAEQINVIASLAREGAVLPVPSGGRGPEMALALASRGLQVKVSLQIRDEIARLAEMPETIGQEMQKSLKAFLEMLPQPNEKDWQPSDILIVTEANGEAGSSANLIARIDEGFRFIFSSHVPCGTPAERLIASKQAHWHGWNVHPRMEDVLYLADLTAARRVMPVFVHPEMMPQLAEKLGSRLVLDHSVEAYTSQTLNRGSAA</sequence>
<feature type="domain" description="Metallo-beta-lactamase" evidence="1">
    <location>
        <begin position="14"/>
        <end position="181"/>
    </location>
</feature>
<dbReference type="OrthoDB" id="2373347at2"/>
<reference evidence="2 3" key="1">
    <citation type="submission" date="2017-07" db="EMBL/GenBank/DDBJ databases">
        <title>Phylogenetic study on the rhizospheric bacterium Ochrobactrum sp. A44.</title>
        <authorList>
            <person name="Krzyzanowska D.M."/>
            <person name="Ossowicki A."/>
            <person name="Rajewska M."/>
            <person name="Maciag T."/>
            <person name="Kaczynski Z."/>
            <person name="Czerwicka M."/>
            <person name="Jafra S."/>
        </authorList>
    </citation>
    <scope>NUCLEOTIDE SEQUENCE [LARGE SCALE GENOMIC DNA]</scope>
    <source>
        <strain evidence="2 3">DSM 7216</strain>
    </source>
</reference>
<evidence type="ECO:0000259" key="1">
    <source>
        <dbReference type="SMART" id="SM00849"/>
    </source>
</evidence>
<evidence type="ECO:0000313" key="3">
    <source>
        <dbReference type="Proteomes" id="UP000215590"/>
    </source>
</evidence>
<dbReference type="InterPro" id="IPR050698">
    <property type="entry name" value="MBL"/>
</dbReference>
<dbReference type="AlphaFoldDB" id="A0A256FJY7"/>
<dbReference type="Proteomes" id="UP000215590">
    <property type="component" value="Unassembled WGS sequence"/>
</dbReference>
<dbReference type="Pfam" id="PF00753">
    <property type="entry name" value="Lactamase_B"/>
    <property type="match status" value="1"/>
</dbReference>